<evidence type="ECO:0000313" key="7">
    <source>
        <dbReference type="Proteomes" id="UP000306628"/>
    </source>
</evidence>
<dbReference type="EMBL" id="VCKX01000010">
    <property type="protein sequence ID" value="TMR38241.1"/>
    <property type="molecule type" value="Genomic_DNA"/>
</dbReference>
<keyword evidence="7" id="KW-1185">Reference proteome</keyword>
<feature type="repeat" description="WD" evidence="3">
    <location>
        <begin position="893"/>
        <end position="934"/>
    </location>
</feature>
<dbReference type="PROSITE" id="PS00678">
    <property type="entry name" value="WD_REPEATS_1"/>
    <property type="match status" value="5"/>
</dbReference>
<dbReference type="Proteomes" id="UP000306628">
    <property type="component" value="Unassembled WGS sequence"/>
</dbReference>
<dbReference type="InterPro" id="IPR011047">
    <property type="entry name" value="Quinoprotein_ADH-like_sf"/>
</dbReference>
<feature type="repeat" description="WD" evidence="3">
    <location>
        <begin position="1288"/>
        <end position="1329"/>
    </location>
</feature>
<keyword evidence="1 3" id="KW-0853">WD repeat</keyword>
<dbReference type="Gene3D" id="2.130.10.10">
    <property type="entry name" value="YVTN repeat-like/Quinoprotein amine dehydrogenase"/>
    <property type="match status" value="5"/>
</dbReference>
<evidence type="ECO:0000313" key="6">
    <source>
        <dbReference type="EMBL" id="TMR38241.1"/>
    </source>
</evidence>
<feature type="repeat" description="WD" evidence="3">
    <location>
        <begin position="943"/>
        <end position="974"/>
    </location>
</feature>
<evidence type="ECO:0000259" key="5">
    <source>
        <dbReference type="Pfam" id="PF20703"/>
    </source>
</evidence>
<accession>A0A5S4H0M1</accession>
<feature type="repeat" description="WD" evidence="3">
    <location>
        <begin position="1211"/>
        <end position="1245"/>
    </location>
</feature>
<dbReference type="PANTHER" id="PTHR44019">
    <property type="entry name" value="WD REPEAT-CONTAINING PROTEIN 55"/>
    <property type="match status" value="1"/>
</dbReference>
<keyword evidence="4" id="KW-0472">Membrane</keyword>
<comment type="caution">
    <text evidence="6">The sequence shown here is derived from an EMBL/GenBank/DDBJ whole genome shotgun (WGS) entry which is preliminary data.</text>
</comment>
<protein>
    <recommendedName>
        <fullName evidence="5">Novel STAND NTPase 1 domain-containing protein</fullName>
    </recommendedName>
</protein>
<gene>
    <name evidence="6" type="ORF">ETD85_05130</name>
</gene>
<evidence type="ECO:0000256" key="1">
    <source>
        <dbReference type="ARBA" id="ARBA00022574"/>
    </source>
</evidence>
<dbReference type="SMART" id="SM00320">
    <property type="entry name" value="WD40"/>
    <property type="match status" value="14"/>
</dbReference>
<dbReference type="PRINTS" id="PR00320">
    <property type="entry name" value="GPROTEINBRPT"/>
</dbReference>
<reference evidence="6 7" key="1">
    <citation type="submission" date="2019-05" db="EMBL/GenBank/DDBJ databases">
        <title>Draft genome sequence of Nonomuraea zeae DSM 100528.</title>
        <authorList>
            <person name="Saricaoglu S."/>
            <person name="Isik K."/>
        </authorList>
    </citation>
    <scope>NUCLEOTIDE SEQUENCE [LARGE SCALE GENOMIC DNA]</scope>
    <source>
        <strain evidence="6 7">DSM 100528</strain>
    </source>
</reference>
<dbReference type="InterPro" id="IPR001680">
    <property type="entry name" value="WD40_rpt"/>
</dbReference>
<name>A0A5S4H0M1_9ACTN</name>
<dbReference type="InterPro" id="IPR020472">
    <property type="entry name" value="WD40_PAC1"/>
</dbReference>
<dbReference type="PROSITE" id="PS50082">
    <property type="entry name" value="WD_REPEATS_2"/>
    <property type="match status" value="11"/>
</dbReference>
<dbReference type="RefSeq" id="WP_138688432.1">
    <property type="nucleotide sequence ID" value="NZ_JBHSAZ010000046.1"/>
</dbReference>
<dbReference type="InterPro" id="IPR050505">
    <property type="entry name" value="WDR55/POC1"/>
</dbReference>
<keyword evidence="2" id="KW-0677">Repeat</keyword>
<evidence type="ECO:0000256" key="2">
    <source>
        <dbReference type="ARBA" id="ARBA00022737"/>
    </source>
</evidence>
<dbReference type="Gene3D" id="3.40.50.300">
    <property type="entry name" value="P-loop containing nucleotide triphosphate hydrolases"/>
    <property type="match status" value="1"/>
</dbReference>
<feature type="repeat" description="WD" evidence="3">
    <location>
        <begin position="796"/>
        <end position="837"/>
    </location>
</feature>
<proteinExistence type="predicted"/>
<dbReference type="SUPFAM" id="SSF50998">
    <property type="entry name" value="Quinoprotein alcohol dehydrogenase-like"/>
    <property type="match status" value="2"/>
</dbReference>
<feature type="repeat" description="WD" evidence="3">
    <location>
        <begin position="988"/>
        <end position="1019"/>
    </location>
</feature>
<feature type="repeat" description="WD" evidence="3">
    <location>
        <begin position="1166"/>
        <end position="1197"/>
    </location>
</feature>
<dbReference type="InterPro" id="IPR049052">
    <property type="entry name" value="nSTAND1"/>
</dbReference>
<dbReference type="InterPro" id="IPR015943">
    <property type="entry name" value="WD40/YVTN_repeat-like_dom_sf"/>
</dbReference>
<sequence>MGSGADDEPGDSQAQAARARIALVVRRSGSGLLKRSPQAVIATLCAGALVPLAFAGADGLVTAGAQVLGGVGGNVLADVIIKSMDAVRQRAAGRPLSEEEVEGEIGAQLLRSLEADGADALDLRRAIAGVLHEIDAAGAALEAAVIDGDQRLQAHLTTVFAELSGSFAEFRQLLADLSGKATQLQEMLHRQAAEQQHDRDLALRQSVQLTLVREEISAVNRRAAAAQQADDGGPRWPDEAPYRGLWPFERNHSPIFYGRERATARLLGKLTERLPASGLAMVTGASGAGKSSLLRAGLLPALARGLLPGAPDCEHWPQVVMTPTSRPLDALAVRLSALGGLEPSAVRRSLEANPQDAHLTVQHAVLADAERRRRREAGRLVLVVDQFEEVFQLVGSKEREAFCTALVAAAAAPALVVLAVRGDFAATCAAHPVLGEALEDGQFVLGPMTESDLRRAVTGPAAAAGLELEPGLVESVLSDLRSHADEGGYGTGVLPLLSQAMLLTWERREGRTLTSRAYGLMGGVAHAVESAADEVYDALTAEQQRLTRAVFLNLADIGPDGRPVRLRVARGELLGGYPAERSADVEAVLGAFADRRLLVLGGDGGAQGAGGTIEIAHDAMLHAWPKLSGWLADGRRDHIVFRQFLNSAADWQDKSRDPAFLYRGSRLSELQEAFPRWDADPLRHPVLTGVHREFLEAGVRVSTRVARTRRAVIVALAILLVAALAGAGIAVDRASKASAQENAARSRELAGRSVDVSESDPALSRLLAAAAWRMDDTPEARAAMTAALLNPARAVFAGHVADVEEVAFSPDGTTLASAGRDGTVRLWNIATGRPIARFTLAPDERARGVAFSRDGRLLFGASGTEDSDGGAIHVWDIAARRPAGDPLTVAGVLDGETVRFNAVALSPDGETLAGAGDDGVLYLWQVATRRRVAQITADQAEDVTFSPDGRVLATAGTTGAVLFWDVARRREIMPRPATRKGNIAAWKVAYTPDGTKLLSGDSDGTVRWWDTTTHRRLGAPLQGSGTALAVSPDGGTMATDGGAGTIVLYDLVTRRQIGAPLVGHTGTPLDVAFSPDGTTLASAAVDGTVRVWSLVRGRQTGRPVTRPGTGAIYGTAIGPDGRTLATSSGNGVRLWTLAGRDRRGQPVVSPLGQPIAPGRIGDGGPVAVSPDGKLLATGASDGVIDLWTVATQRQFGPPLRGHTEDDGQSWVRGLAFSPDGTMLASTGADATLRFWDVRTRRQIGPPVTGVRGSALAFAPDGTTLAVGMDDGTVRQWDRRTRLERASPMRGHIDAVTYVAFNRDGSVLASASSDRTVRLWDVRTGRQKDQPLVGHTHTVWMAAFSPDGRLLASAGRDSTIRLWDVATRRQLGRPLTGHDQGVSGVAFTPDGRTLVSTGYDATIRLWDVNLPSDLEAGVCVLAQRTITREEWNLYVPGEPYEPVCAPSVP</sequence>
<organism evidence="6 7">
    <name type="scientific">Nonomuraea zeae</name>
    <dbReference type="NCBI Taxonomy" id="1642303"/>
    <lineage>
        <taxon>Bacteria</taxon>
        <taxon>Bacillati</taxon>
        <taxon>Actinomycetota</taxon>
        <taxon>Actinomycetes</taxon>
        <taxon>Streptosporangiales</taxon>
        <taxon>Streptosporangiaceae</taxon>
        <taxon>Nonomuraea</taxon>
    </lineage>
</organism>
<feature type="repeat" description="WD" evidence="3">
    <location>
        <begin position="1374"/>
        <end position="1415"/>
    </location>
</feature>
<evidence type="ECO:0000256" key="4">
    <source>
        <dbReference type="SAM" id="Phobius"/>
    </source>
</evidence>
<dbReference type="InterPro" id="IPR019775">
    <property type="entry name" value="WD40_repeat_CS"/>
</dbReference>
<dbReference type="Pfam" id="PF00400">
    <property type="entry name" value="WD40"/>
    <property type="match status" value="11"/>
</dbReference>
<keyword evidence="4" id="KW-1133">Transmembrane helix</keyword>
<feature type="repeat" description="WD" evidence="3">
    <location>
        <begin position="1254"/>
        <end position="1286"/>
    </location>
</feature>
<evidence type="ECO:0000256" key="3">
    <source>
        <dbReference type="PROSITE-ProRule" id="PRU00221"/>
    </source>
</evidence>
<keyword evidence="4" id="KW-0812">Transmembrane</keyword>
<feature type="repeat" description="WD" evidence="3">
    <location>
        <begin position="1331"/>
        <end position="1372"/>
    </location>
</feature>
<dbReference type="PROSITE" id="PS50294">
    <property type="entry name" value="WD_REPEATS_REGION"/>
    <property type="match status" value="7"/>
</dbReference>
<feature type="repeat" description="WD" evidence="3">
    <location>
        <begin position="1061"/>
        <end position="1102"/>
    </location>
</feature>
<dbReference type="Pfam" id="PF20703">
    <property type="entry name" value="nSTAND1"/>
    <property type="match status" value="1"/>
</dbReference>
<dbReference type="OrthoDB" id="414967at2"/>
<feature type="transmembrane region" description="Helical" evidence="4">
    <location>
        <begin position="711"/>
        <end position="731"/>
    </location>
</feature>
<feature type="domain" description="Novel STAND NTPase 1" evidence="5">
    <location>
        <begin position="241"/>
        <end position="658"/>
    </location>
</feature>
<dbReference type="CDD" id="cd00200">
    <property type="entry name" value="WD40"/>
    <property type="match status" value="2"/>
</dbReference>
<dbReference type="InterPro" id="IPR027417">
    <property type="entry name" value="P-loop_NTPase"/>
</dbReference>
<dbReference type="PANTHER" id="PTHR44019:SF8">
    <property type="entry name" value="POC1 CENTRIOLAR PROTEIN HOMOLOG"/>
    <property type="match status" value="1"/>
</dbReference>